<sequence>MKAMLKNVEIGKTVFYGGREVMVLDHQDGKTLVLCKESIGDMPFDTDNCNDWKKSSLRKYLNGEFLNSLIKTSDMERDIEVAEVDLTADDGLTDYGTSNDKIFLLTCDQYRKYRKLIPNLNDWWWLATPYSTASNGYAHGVRGVNSDGSLYYDYACNGDIGVRPAWFLKSDILVSDEEEESGCTCIVSERTLESYSTRELLKELIRREGLEKHEDEEEE</sequence>
<dbReference type="InterPro" id="IPR046240">
    <property type="entry name" value="DUF6273"/>
</dbReference>
<feature type="domain" description="DUF6273" evidence="1">
    <location>
        <begin position="29"/>
        <end position="170"/>
    </location>
</feature>
<dbReference type="RefSeq" id="WP_149544192.1">
    <property type="nucleotide sequence ID" value="NZ_VTPS01000001.1"/>
</dbReference>
<comment type="caution">
    <text evidence="2">The sequence shown here is derived from an EMBL/GenBank/DDBJ whole genome shotgun (WGS) entry which is preliminary data.</text>
</comment>
<reference evidence="2 3" key="1">
    <citation type="submission" date="2019-08" db="EMBL/GenBank/DDBJ databases">
        <title>Calorimonas adulescens gen. nov., sp. nov., an anaerobic thermophilic bacterium from Sakhalin hot spring.</title>
        <authorList>
            <person name="Khomyakova M.A."/>
            <person name="Merkel A.Y."/>
            <person name="Novikov A."/>
            <person name="Bonch-Osmolovskaya E.A."/>
            <person name="Slobodkin A.I."/>
        </authorList>
    </citation>
    <scope>NUCLEOTIDE SEQUENCE [LARGE SCALE GENOMIC DNA]</scope>
    <source>
        <strain evidence="2 3">A05MB</strain>
    </source>
</reference>
<organism evidence="2 3">
    <name type="scientific">Calorimonas adulescens</name>
    <dbReference type="NCBI Taxonomy" id="2606906"/>
    <lineage>
        <taxon>Bacteria</taxon>
        <taxon>Bacillati</taxon>
        <taxon>Bacillota</taxon>
        <taxon>Clostridia</taxon>
        <taxon>Thermoanaerobacterales</taxon>
        <taxon>Thermoanaerobacteraceae</taxon>
        <taxon>Calorimonas</taxon>
    </lineage>
</organism>
<proteinExistence type="predicted"/>
<keyword evidence="3" id="KW-1185">Reference proteome</keyword>
<evidence type="ECO:0000313" key="2">
    <source>
        <dbReference type="EMBL" id="TZE83573.1"/>
    </source>
</evidence>
<evidence type="ECO:0000313" key="3">
    <source>
        <dbReference type="Proteomes" id="UP000322976"/>
    </source>
</evidence>
<name>A0A5D8QJA0_9THEO</name>
<dbReference type="Pfam" id="PF19789">
    <property type="entry name" value="DUF6273"/>
    <property type="match status" value="1"/>
</dbReference>
<gene>
    <name evidence="2" type="ORF">FWJ32_01460</name>
</gene>
<dbReference type="EMBL" id="VTPS01000001">
    <property type="protein sequence ID" value="TZE83573.1"/>
    <property type="molecule type" value="Genomic_DNA"/>
</dbReference>
<dbReference type="Proteomes" id="UP000322976">
    <property type="component" value="Unassembled WGS sequence"/>
</dbReference>
<protein>
    <submittedName>
        <fullName evidence="2">Mucin-5AC</fullName>
    </submittedName>
</protein>
<accession>A0A5D8QJA0</accession>
<dbReference type="AlphaFoldDB" id="A0A5D8QJA0"/>
<evidence type="ECO:0000259" key="1">
    <source>
        <dbReference type="Pfam" id="PF19789"/>
    </source>
</evidence>